<evidence type="ECO:0000256" key="1">
    <source>
        <dbReference type="SAM" id="MobiDB-lite"/>
    </source>
</evidence>
<evidence type="ECO:0000313" key="4">
    <source>
        <dbReference type="Proteomes" id="UP001054889"/>
    </source>
</evidence>
<dbReference type="Pfam" id="PF07762">
    <property type="entry name" value="DUF1618"/>
    <property type="match status" value="1"/>
</dbReference>
<dbReference type="PANTHER" id="PTHR33086">
    <property type="entry name" value="OS05G0468200 PROTEIN-RELATED"/>
    <property type="match status" value="1"/>
</dbReference>
<evidence type="ECO:0000259" key="2">
    <source>
        <dbReference type="Pfam" id="PF07762"/>
    </source>
</evidence>
<dbReference type="InterPro" id="IPR011676">
    <property type="entry name" value="DUF1618"/>
</dbReference>
<protein>
    <recommendedName>
        <fullName evidence="2">DUF1618 domain-containing protein</fullName>
    </recommendedName>
</protein>
<dbReference type="Proteomes" id="UP001054889">
    <property type="component" value="Unassembled WGS sequence"/>
</dbReference>
<feature type="domain" description="DUF1618" evidence="2">
    <location>
        <begin position="173"/>
        <end position="201"/>
    </location>
</feature>
<comment type="caution">
    <text evidence="3">The sequence shown here is derived from an EMBL/GenBank/DDBJ whole genome shotgun (WGS) entry which is preliminary data.</text>
</comment>
<feature type="region of interest" description="Disordered" evidence="1">
    <location>
        <begin position="77"/>
        <end position="129"/>
    </location>
</feature>
<gene>
    <name evidence="3" type="primary">gb19056</name>
    <name evidence="3" type="ORF">PR202_gb19056</name>
</gene>
<dbReference type="EMBL" id="BQKI01000082">
    <property type="protein sequence ID" value="GJN30723.1"/>
    <property type="molecule type" value="Genomic_DNA"/>
</dbReference>
<name>A0AAV5F784_ELECO</name>
<reference evidence="3" key="1">
    <citation type="journal article" date="2018" name="DNA Res.">
        <title>Multiple hybrid de novo genome assembly of finger millet, an orphan allotetraploid crop.</title>
        <authorList>
            <person name="Hatakeyama M."/>
            <person name="Aluri S."/>
            <person name="Balachadran M.T."/>
            <person name="Sivarajan S.R."/>
            <person name="Patrignani A."/>
            <person name="Gruter S."/>
            <person name="Poveda L."/>
            <person name="Shimizu-Inatsugi R."/>
            <person name="Baeten J."/>
            <person name="Francoijs K.J."/>
            <person name="Nataraja K.N."/>
            <person name="Reddy Y.A.N."/>
            <person name="Phadnis S."/>
            <person name="Ravikumar R.L."/>
            <person name="Schlapbach R."/>
            <person name="Sreeman S.M."/>
            <person name="Shimizu K.K."/>
        </authorList>
    </citation>
    <scope>NUCLEOTIDE SEQUENCE</scope>
</reference>
<proteinExistence type="predicted"/>
<feature type="compositionally biased region" description="Basic residues" evidence="1">
    <location>
        <begin position="95"/>
        <end position="129"/>
    </location>
</feature>
<sequence>MASTSPLWVILYKTPRVSAADATRPGGAVSLALATPPRVSRLVVDPSVFPADPDSQAKQVPNLYIKATDPSGIFLAEAKPPKSNDDGISKPLLPHPRRSLRHRLPPPRPRRLQGVQPRRHRRSRRRLHGRRIRDRDNQNLVCFSSETHEWVNKTVATPLLSPKWSIKDGKIWWVDQAHGILACDPFADEPDMAYIPLPTSLLVTKIATTASGR</sequence>
<reference evidence="3" key="2">
    <citation type="submission" date="2021-12" db="EMBL/GenBank/DDBJ databases">
        <title>Resequencing data analysis of finger millet.</title>
        <authorList>
            <person name="Hatakeyama M."/>
            <person name="Aluri S."/>
            <person name="Balachadran M.T."/>
            <person name="Sivarajan S.R."/>
            <person name="Poveda L."/>
            <person name="Shimizu-Inatsugi R."/>
            <person name="Schlapbach R."/>
            <person name="Sreeman S.M."/>
            <person name="Shimizu K.K."/>
        </authorList>
    </citation>
    <scope>NUCLEOTIDE SEQUENCE</scope>
</reference>
<evidence type="ECO:0000313" key="3">
    <source>
        <dbReference type="EMBL" id="GJN30723.1"/>
    </source>
</evidence>
<keyword evidence="4" id="KW-1185">Reference proteome</keyword>
<organism evidence="3 4">
    <name type="scientific">Eleusine coracana subsp. coracana</name>
    <dbReference type="NCBI Taxonomy" id="191504"/>
    <lineage>
        <taxon>Eukaryota</taxon>
        <taxon>Viridiplantae</taxon>
        <taxon>Streptophyta</taxon>
        <taxon>Embryophyta</taxon>
        <taxon>Tracheophyta</taxon>
        <taxon>Spermatophyta</taxon>
        <taxon>Magnoliopsida</taxon>
        <taxon>Liliopsida</taxon>
        <taxon>Poales</taxon>
        <taxon>Poaceae</taxon>
        <taxon>PACMAD clade</taxon>
        <taxon>Chloridoideae</taxon>
        <taxon>Cynodonteae</taxon>
        <taxon>Eleusininae</taxon>
        <taxon>Eleusine</taxon>
    </lineage>
</organism>
<dbReference type="PANTHER" id="PTHR33086:SF44">
    <property type="entry name" value="OS03G0683600 PROTEIN"/>
    <property type="match status" value="1"/>
</dbReference>
<feature type="compositionally biased region" description="Basic and acidic residues" evidence="1">
    <location>
        <begin position="79"/>
        <end position="88"/>
    </location>
</feature>
<dbReference type="AlphaFoldDB" id="A0AAV5F784"/>
<accession>A0AAV5F784</accession>